<evidence type="ECO:0000313" key="4">
    <source>
        <dbReference type="EMBL" id="MEU3711989.1"/>
    </source>
</evidence>
<dbReference type="EMBL" id="JBEZVI010000014">
    <property type="protein sequence ID" value="MEU3711989.1"/>
    <property type="molecule type" value="Genomic_DNA"/>
</dbReference>
<keyword evidence="2 4" id="KW-0378">Hydrolase</keyword>
<proteinExistence type="inferred from homology"/>
<dbReference type="Pfam" id="PF00975">
    <property type="entry name" value="Thioesterase"/>
    <property type="match status" value="1"/>
</dbReference>
<protein>
    <submittedName>
        <fullName evidence="4">Alpha/beta fold hydrolase</fullName>
    </submittedName>
</protein>
<dbReference type="Proteomes" id="UP001550853">
    <property type="component" value="Unassembled WGS sequence"/>
</dbReference>
<dbReference type="RefSeq" id="WP_245655063.1">
    <property type="nucleotide sequence ID" value="NZ_JBEZVI010000014.1"/>
</dbReference>
<dbReference type="InterPro" id="IPR029058">
    <property type="entry name" value="AB_hydrolase_fold"/>
</dbReference>
<keyword evidence="5" id="KW-1185">Reference proteome</keyword>
<feature type="domain" description="Thioesterase TesA-like" evidence="3">
    <location>
        <begin position="9"/>
        <end position="230"/>
    </location>
</feature>
<evidence type="ECO:0000256" key="2">
    <source>
        <dbReference type="ARBA" id="ARBA00022801"/>
    </source>
</evidence>
<organism evidence="4 5">
    <name type="scientific">Streptomyces catenulae</name>
    <dbReference type="NCBI Taxonomy" id="66875"/>
    <lineage>
        <taxon>Bacteria</taxon>
        <taxon>Bacillati</taxon>
        <taxon>Actinomycetota</taxon>
        <taxon>Actinomycetes</taxon>
        <taxon>Kitasatosporales</taxon>
        <taxon>Streptomycetaceae</taxon>
        <taxon>Streptomyces</taxon>
    </lineage>
</organism>
<dbReference type="PANTHER" id="PTHR11487">
    <property type="entry name" value="THIOESTERASE"/>
    <property type="match status" value="1"/>
</dbReference>
<comment type="caution">
    <text evidence="4">The sequence shown here is derived from an EMBL/GenBank/DDBJ whole genome shotgun (WGS) entry which is preliminary data.</text>
</comment>
<dbReference type="Gene3D" id="3.40.50.1820">
    <property type="entry name" value="alpha/beta hydrolase"/>
    <property type="match status" value="1"/>
</dbReference>
<dbReference type="SUPFAM" id="SSF53474">
    <property type="entry name" value="alpha/beta-Hydrolases"/>
    <property type="match status" value="1"/>
</dbReference>
<gene>
    <name evidence="4" type="ORF">AB0E61_18070</name>
</gene>
<dbReference type="SMART" id="SM00824">
    <property type="entry name" value="PKS_TE"/>
    <property type="match status" value="1"/>
</dbReference>
<evidence type="ECO:0000259" key="3">
    <source>
        <dbReference type="SMART" id="SM00824"/>
    </source>
</evidence>
<comment type="similarity">
    <text evidence="1">Belongs to the thioesterase family.</text>
</comment>
<name>A0ABV2Z1W3_9ACTN</name>
<accession>A0ABV2Z1W3</accession>
<sequence>MPRGDVTLVCFPHAGGAATTYIPLSQHLAPELDVVAVQYPGRQDRRHEPPIAQLPRLAELIATALLPDLSGPYAFFGHSMGALVAYETARVLREQGARRPERLFLSARGAPGDRPDPGDAMTDADVLTTVGRLGGRGTEALSDPEMRAMVLPALQADYRALAAYAHLPGAPLNCAVSVLTGDADPVVHTEAALGWRTLFAGEFRAHRFVGGHFYLEEEVAAVAALVRADLRRPSAG</sequence>
<dbReference type="PANTHER" id="PTHR11487:SF0">
    <property type="entry name" value="S-ACYL FATTY ACID SYNTHASE THIOESTERASE, MEDIUM CHAIN"/>
    <property type="match status" value="1"/>
</dbReference>
<dbReference type="InterPro" id="IPR012223">
    <property type="entry name" value="TEII"/>
</dbReference>
<dbReference type="GO" id="GO:0016787">
    <property type="term" value="F:hydrolase activity"/>
    <property type="evidence" value="ECO:0007669"/>
    <property type="project" value="UniProtKB-KW"/>
</dbReference>
<dbReference type="InterPro" id="IPR001031">
    <property type="entry name" value="Thioesterase"/>
</dbReference>
<reference evidence="4 5" key="1">
    <citation type="submission" date="2024-06" db="EMBL/GenBank/DDBJ databases">
        <title>The Natural Products Discovery Center: Release of the First 8490 Sequenced Strains for Exploring Actinobacteria Biosynthetic Diversity.</title>
        <authorList>
            <person name="Kalkreuter E."/>
            <person name="Kautsar S.A."/>
            <person name="Yang D."/>
            <person name="Bader C.D."/>
            <person name="Teijaro C.N."/>
            <person name="Fluegel L."/>
            <person name="Davis C.M."/>
            <person name="Simpson J.R."/>
            <person name="Lauterbach L."/>
            <person name="Steele A.D."/>
            <person name="Gui C."/>
            <person name="Meng S."/>
            <person name="Li G."/>
            <person name="Viehrig K."/>
            <person name="Ye F."/>
            <person name="Su P."/>
            <person name="Kiefer A.F."/>
            <person name="Nichols A."/>
            <person name="Cepeda A.J."/>
            <person name="Yan W."/>
            <person name="Fan B."/>
            <person name="Jiang Y."/>
            <person name="Adhikari A."/>
            <person name="Zheng C.-J."/>
            <person name="Schuster L."/>
            <person name="Cowan T.M."/>
            <person name="Smanski M.J."/>
            <person name="Chevrette M.G."/>
            <person name="De Carvalho L.P.S."/>
            <person name="Shen B."/>
        </authorList>
    </citation>
    <scope>NUCLEOTIDE SEQUENCE [LARGE SCALE GENOMIC DNA]</scope>
    <source>
        <strain evidence="4 5">NPDC033039</strain>
    </source>
</reference>
<evidence type="ECO:0000313" key="5">
    <source>
        <dbReference type="Proteomes" id="UP001550853"/>
    </source>
</evidence>
<evidence type="ECO:0000256" key="1">
    <source>
        <dbReference type="ARBA" id="ARBA00007169"/>
    </source>
</evidence>
<dbReference type="InterPro" id="IPR020802">
    <property type="entry name" value="TesA-like"/>
</dbReference>